<accession>A0ABU8QUD1</accession>
<dbReference type="Proteomes" id="UP001380290">
    <property type="component" value="Unassembled WGS sequence"/>
</dbReference>
<evidence type="ECO:0000256" key="2">
    <source>
        <dbReference type="ARBA" id="ARBA00022679"/>
    </source>
</evidence>
<dbReference type="InterPro" id="IPR015422">
    <property type="entry name" value="PyrdxlP-dep_Trfase_small"/>
</dbReference>
<keyword evidence="4" id="KW-0032">Aminotransferase</keyword>
<comment type="cofactor">
    <cofactor evidence="1">
        <name>pyridoxal 5'-phosphate</name>
        <dbReference type="ChEBI" id="CHEBI:597326"/>
    </cofactor>
</comment>
<evidence type="ECO:0000313" key="4">
    <source>
        <dbReference type="EMBL" id="MEJ5864239.1"/>
    </source>
</evidence>
<dbReference type="InterPro" id="IPR050087">
    <property type="entry name" value="AON_synthase_class-II"/>
</dbReference>
<comment type="caution">
    <text evidence="4">The sequence shown here is derived from an EMBL/GenBank/DDBJ whole genome shotgun (WGS) entry which is preliminary data.</text>
</comment>
<dbReference type="SUPFAM" id="SSF53383">
    <property type="entry name" value="PLP-dependent transferases"/>
    <property type="match status" value="1"/>
</dbReference>
<dbReference type="InterPro" id="IPR015421">
    <property type="entry name" value="PyrdxlP-dep_Trfase_major"/>
</dbReference>
<dbReference type="Gene3D" id="3.40.640.10">
    <property type="entry name" value="Type I PLP-dependent aspartate aminotransferase-like (Major domain)"/>
    <property type="match status" value="1"/>
</dbReference>
<evidence type="ECO:0000256" key="1">
    <source>
        <dbReference type="ARBA" id="ARBA00001933"/>
    </source>
</evidence>
<evidence type="ECO:0000259" key="3">
    <source>
        <dbReference type="Pfam" id="PF00155"/>
    </source>
</evidence>
<dbReference type="RefSeq" id="WP_339599573.1">
    <property type="nucleotide sequence ID" value="NZ_JBBHLC010000034.1"/>
</dbReference>
<keyword evidence="2" id="KW-0808">Transferase</keyword>
<protein>
    <submittedName>
        <fullName evidence="4">Aminotransferase class I/II-fold pyridoxal phosphate-dependent enzyme</fullName>
    </submittedName>
</protein>
<dbReference type="Pfam" id="PF00155">
    <property type="entry name" value="Aminotran_1_2"/>
    <property type="match status" value="1"/>
</dbReference>
<evidence type="ECO:0000313" key="5">
    <source>
        <dbReference type="Proteomes" id="UP001380290"/>
    </source>
</evidence>
<keyword evidence="5" id="KW-1185">Reference proteome</keyword>
<dbReference type="PANTHER" id="PTHR13693">
    <property type="entry name" value="CLASS II AMINOTRANSFERASE/8-AMINO-7-OXONONANOATE SYNTHASE"/>
    <property type="match status" value="1"/>
</dbReference>
<proteinExistence type="predicted"/>
<name>A0ABU8QUD1_9PSED</name>
<dbReference type="PANTHER" id="PTHR13693:SF103">
    <property type="entry name" value="AMINOTRANSFERASE CLASS I_CLASSII DOMAIN-CONTAINING PROTEIN"/>
    <property type="match status" value="1"/>
</dbReference>
<feature type="domain" description="Aminotransferase class I/classII large" evidence="3">
    <location>
        <begin position="68"/>
        <end position="411"/>
    </location>
</feature>
<sequence>MATYDPLEHSMQDFRVLPGVGLLERTQPFYDWQQARREAGYWTLGRSLSGGPLHRCAGHNDAGVAFKGVNFASQDYLGLSTHPDVKAAAIEAAQRFGVHSAGSPALVGNSELSLALEQQLAAFVQMPYVTLYPTGWAAGFGVNKALVRPTDHVVMDQLAHACLQEGARAATGNVHLFTHNDLTSLHQQLRELRRRNPEVGILVVTESLFSMDSDTPDLAATQGIAHEFQATLLVDAAHDLGCLGADGLGHSGALGMVGKVDVLMGSFSKTFASNGGFVACQARSVKEYLRYYSSPHTFSNALSPIQAAVVGRCLKIVQSAEGRALRGKLMDNILDLRSKLHAAGRQTYGDPSPIVCVKIGNERTARKVSKALPRLGVIANVVEFPAVARNEARVRLQVMASHQPADIKTLVWQLVKAYELAHQV</sequence>
<dbReference type="GO" id="GO:0008483">
    <property type="term" value="F:transaminase activity"/>
    <property type="evidence" value="ECO:0007669"/>
    <property type="project" value="UniProtKB-KW"/>
</dbReference>
<reference evidence="4 5" key="1">
    <citation type="submission" date="2024-02" db="EMBL/GenBank/DDBJ databases">
        <title>Identification of pathogenicity and growth-promoting function of Pseudomonas putida variant.</title>
        <authorList>
            <person name="Sun J."/>
        </authorList>
    </citation>
    <scope>NUCLEOTIDE SEQUENCE [LARGE SCALE GENOMIC DNA]</scope>
    <source>
        <strain evidence="4 5">A03</strain>
    </source>
</reference>
<organism evidence="4 5">
    <name type="scientific">Pseudomonas farsensis</name>
    <dbReference type="NCBI Taxonomy" id="2745492"/>
    <lineage>
        <taxon>Bacteria</taxon>
        <taxon>Pseudomonadati</taxon>
        <taxon>Pseudomonadota</taxon>
        <taxon>Gammaproteobacteria</taxon>
        <taxon>Pseudomonadales</taxon>
        <taxon>Pseudomonadaceae</taxon>
        <taxon>Pseudomonas</taxon>
    </lineage>
</organism>
<dbReference type="InterPro" id="IPR015424">
    <property type="entry name" value="PyrdxlP-dep_Trfase"/>
</dbReference>
<dbReference type="EMBL" id="JBBHLC010000034">
    <property type="protein sequence ID" value="MEJ5864239.1"/>
    <property type="molecule type" value="Genomic_DNA"/>
</dbReference>
<dbReference type="Gene3D" id="3.90.1150.10">
    <property type="entry name" value="Aspartate Aminotransferase, domain 1"/>
    <property type="match status" value="1"/>
</dbReference>
<gene>
    <name evidence="4" type="ORF">V7S98_13485</name>
</gene>
<dbReference type="InterPro" id="IPR004839">
    <property type="entry name" value="Aminotransferase_I/II_large"/>
</dbReference>